<protein>
    <submittedName>
        <fullName evidence="1">DUF1672 family protein</fullName>
    </submittedName>
</protein>
<dbReference type="Proteomes" id="UP000265801">
    <property type="component" value="Unassembled WGS sequence"/>
</dbReference>
<dbReference type="Pfam" id="PF07901">
    <property type="entry name" value="DUF1672"/>
    <property type="match status" value="1"/>
</dbReference>
<dbReference type="PROSITE" id="PS51257">
    <property type="entry name" value="PROKAR_LIPOPROTEIN"/>
    <property type="match status" value="1"/>
</dbReference>
<dbReference type="EMBL" id="QXIR01000017">
    <property type="protein sequence ID" value="RIW32540.1"/>
    <property type="molecule type" value="Genomic_DNA"/>
</dbReference>
<organism evidence="1 2">
    <name type="scientific">Bacillus salacetis</name>
    <dbReference type="NCBI Taxonomy" id="2315464"/>
    <lineage>
        <taxon>Bacteria</taxon>
        <taxon>Bacillati</taxon>
        <taxon>Bacillota</taxon>
        <taxon>Bacilli</taxon>
        <taxon>Bacillales</taxon>
        <taxon>Bacillaceae</taxon>
        <taxon>Bacillus</taxon>
    </lineage>
</organism>
<gene>
    <name evidence="1" type="ORF">D3H55_13215</name>
</gene>
<dbReference type="InterPro" id="IPR012873">
    <property type="entry name" value="DUF1672"/>
</dbReference>
<keyword evidence="2" id="KW-1185">Reference proteome</keyword>
<evidence type="ECO:0000313" key="2">
    <source>
        <dbReference type="Proteomes" id="UP000265801"/>
    </source>
</evidence>
<comment type="caution">
    <text evidence="1">The sequence shown here is derived from an EMBL/GenBank/DDBJ whole genome shotgun (WGS) entry which is preliminary data.</text>
</comment>
<accession>A0A3A1QWD0</accession>
<dbReference type="AlphaFoldDB" id="A0A3A1QWD0"/>
<dbReference type="RefSeq" id="WP_119547383.1">
    <property type="nucleotide sequence ID" value="NZ_QXIR01000017.1"/>
</dbReference>
<reference evidence="1 2" key="1">
    <citation type="submission" date="2018-09" db="EMBL/GenBank/DDBJ databases">
        <title>Bacillus saliacetes sp. nov., isolated from Thai shrimp paste (Ka-pi).</title>
        <authorList>
            <person name="Daroonpunt R."/>
            <person name="Tanasupawat S."/>
            <person name="Yiamsombut S."/>
        </authorList>
    </citation>
    <scope>NUCLEOTIDE SEQUENCE [LARGE SCALE GENOMIC DNA]</scope>
    <source>
        <strain evidence="1 2">SKP7-4</strain>
    </source>
</reference>
<sequence length="305" mass="34703">MNRKNKWIIYGIGLSLLLAGCMDNGVDEKSTQDEMEEQYISVQDYKGEGYTLKDGKENDKIAEEQREEVENAVKDFFLTQYRTEIEVHNMVGNVDGATVFVESTGPLSFYTYAVVPINSSDQTIQSDEVWSKEGQVESAITDGLYKQLFDKEFSQLDSYMEKVVTEGEVVGRTRESLENVAGDGYMTPYYFISTSPIKDEAIKPVYELYINNPDASAEQLQAAFKKEAFDPKNLRISIMLFMKEKGKEPSEKVFNQIINDIEDAADFPKGAYSVFVNDNRIHKDSFEGVKDNSLERAYPDEIIKE</sequence>
<proteinExistence type="predicted"/>
<dbReference type="OrthoDB" id="2360336at2"/>
<evidence type="ECO:0000313" key="1">
    <source>
        <dbReference type="EMBL" id="RIW32540.1"/>
    </source>
</evidence>
<name>A0A3A1QWD0_9BACI</name>